<accession>A0ACC1J9X1</accession>
<organism evidence="1 2">
    <name type="scientific">Linderina macrospora</name>
    <dbReference type="NCBI Taxonomy" id="4868"/>
    <lineage>
        <taxon>Eukaryota</taxon>
        <taxon>Fungi</taxon>
        <taxon>Fungi incertae sedis</taxon>
        <taxon>Zoopagomycota</taxon>
        <taxon>Kickxellomycotina</taxon>
        <taxon>Kickxellomycetes</taxon>
        <taxon>Kickxellales</taxon>
        <taxon>Kickxellaceae</taxon>
        <taxon>Linderina</taxon>
    </lineage>
</organism>
<keyword evidence="2" id="KW-1185">Reference proteome</keyword>
<comment type="caution">
    <text evidence="1">The sequence shown here is derived from an EMBL/GenBank/DDBJ whole genome shotgun (WGS) entry which is preliminary data.</text>
</comment>
<sequence>MPRAAQPVAPISSPATGGSRRRNTSASELRHHVAVQATVNPYIVACGYYPETDTVGSPDVQYTGGYAYSRPAVRKEIGAAAPPSARYPDRAVVGRNTNRNAKVAPTREGTEEVVGLGVVPRHADLLAGSAADYEPPTRRSIDTVRRRPSPVLRSEDVGSLSDGDGGRRSLDAMVQRGPNTIRLQRAGGSAGRRKGSARDAMALVDFDFSTIAEESSQEVRYLDSVVAGETGERKPASEPPKIRVQASPAELPAEPVRRVRGLRKNPSNMELRARQAEGAVKIPLKPIREGGLKRSATLPTRRAASGSGSGGTGSGTGGGGGNSDRPQIPLVAPQGRWAAGNLRILDGATAAATPVETGERPQDTWDRDSDDELASHGRRGMATKTWYGPRTAARPISLFPPVGNARPMPPPLPLMFG</sequence>
<dbReference type="EMBL" id="JANBPW010001781">
    <property type="protein sequence ID" value="KAJ1943157.1"/>
    <property type="molecule type" value="Genomic_DNA"/>
</dbReference>
<protein>
    <submittedName>
        <fullName evidence="1">Uncharacterized protein</fullName>
    </submittedName>
</protein>
<evidence type="ECO:0000313" key="2">
    <source>
        <dbReference type="Proteomes" id="UP001150603"/>
    </source>
</evidence>
<name>A0ACC1J9X1_9FUNG</name>
<dbReference type="Proteomes" id="UP001150603">
    <property type="component" value="Unassembled WGS sequence"/>
</dbReference>
<gene>
    <name evidence="1" type="ORF">FBU59_002997</name>
</gene>
<reference evidence="1" key="1">
    <citation type="submission" date="2022-07" db="EMBL/GenBank/DDBJ databases">
        <title>Phylogenomic reconstructions and comparative analyses of Kickxellomycotina fungi.</title>
        <authorList>
            <person name="Reynolds N.K."/>
            <person name="Stajich J.E."/>
            <person name="Barry K."/>
            <person name="Grigoriev I.V."/>
            <person name="Crous P."/>
            <person name="Smith M.E."/>
        </authorList>
    </citation>
    <scope>NUCLEOTIDE SEQUENCE</scope>
    <source>
        <strain evidence="1">NRRL 5244</strain>
    </source>
</reference>
<feature type="non-terminal residue" evidence="1">
    <location>
        <position position="417"/>
    </location>
</feature>
<evidence type="ECO:0000313" key="1">
    <source>
        <dbReference type="EMBL" id="KAJ1943157.1"/>
    </source>
</evidence>
<proteinExistence type="predicted"/>